<dbReference type="AlphaFoldDB" id="A0A9D3Y6D0"/>
<evidence type="ECO:0000313" key="1">
    <source>
        <dbReference type="EMBL" id="KAH3692700.1"/>
    </source>
</evidence>
<gene>
    <name evidence="1" type="ORF">DPMN_193854</name>
</gene>
<proteinExistence type="predicted"/>
<keyword evidence="2" id="KW-1185">Reference proteome</keyword>
<comment type="caution">
    <text evidence="1">The sequence shown here is derived from an EMBL/GenBank/DDBJ whole genome shotgun (WGS) entry which is preliminary data.</text>
</comment>
<name>A0A9D3Y6D0_DREPO</name>
<organism evidence="1 2">
    <name type="scientific">Dreissena polymorpha</name>
    <name type="common">Zebra mussel</name>
    <name type="synonym">Mytilus polymorpha</name>
    <dbReference type="NCBI Taxonomy" id="45954"/>
    <lineage>
        <taxon>Eukaryota</taxon>
        <taxon>Metazoa</taxon>
        <taxon>Spiralia</taxon>
        <taxon>Lophotrochozoa</taxon>
        <taxon>Mollusca</taxon>
        <taxon>Bivalvia</taxon>
        <taxon>Autobranchia</taxon>
        <taxon>Heteroconchia</taxon>
        <taxon>Euheterodonta</taxon>
        <taxon>Imparidentia</taxon>
        <taxon>Neoheterodontei</taxon>
        <taxon>Myida</taxon>
        <taxon>Dreissenoidea</taxon>
        <taxon>Dreissenidae</taxon>
        <taxon>Dreissena</taxon>
    </lineage>
</organism>
<evidence type="ECO:0000313" key="2">
    <source>
        <dbReference type="Proteomes" id="UP000828390"/>
    </source>
</evidence>
<reference evidence="1" key="1">
    <citation type="journal article" date="2019" name="bioRxiv">
        <title>The Genome of the Zebra Mussel, Dreissena polymorpha: A Resource for Invasive Species Research.</title>
        <authorList>
            <person name="McCartney M.A."/>
            <person name="Auch B."/>
            <person name="Kono T."/>
            <person name="Mallez S."/>
            <person name="Zhang Y."/>
            <person name="Obille A."/>
            <person name="Becker A."/>
            <person name="Abrahante J.E."/>
            <person name="Garbe J."/>
            <person name="Badalamenti J.P."/>
            <person name="Herman A."/>
            <person name="Mangelson H."/>
            <person name="Liachko I."/>
            <person name="Sullivan S."/>
            <person name="Sone E.D."/>
            <person name="Koren S."/>
            <person name="Silverstein K.A.T."/>
            <person name="Beckman K.B."/>
            <person name="Gohl D.M."/>
        </authorList>
    </citation>
    <scope>NUCLEOTIDE SEQUENCE</scope>
    <source>
        <strain evidence="1">Duluth1</strain>
        <tissue evidence="1">Whole animal</tissue>
    </source>
</reference>
<protein>
    <submittedName>
        <fullName evidence="1">Uncharacterized protein</fullName>
    </submittedName>
</protein>
<dbReference type="Proteomes" id="UP000828390">
    <property type="component" value="Unassembled WGS sequence"/>
</dbReference>
<accession>A0A9D3Y6D0</accession>
<reference evidence="1" key="2">
    <citation type="submission" date="2020-11" db="EMBL/GenBank/DDBJ databases">
        <authorList>
            <person name="McCartney M.A."/>
            <person name="Auch B."/>
            <person name="Kono T."/>
            <person name="Mallez S."/>
            <person name="Becker A."/>
            <person name="Gohl D.M."/>
            <person name="Silverstein K.A.T."/>
            <person name="Koren S."/>
            <person name="Bechman K.B."/>
            <person name="Herman A."/>
            <person name="Abrahante J.E."/>
            <person name="Garbe J."/>
        </authorList>
    </citation>
    <scope>NUCLEOTIDE SEQUENCE</scope>
    <source>
        <strain evidence="1">Duluth1</strain>
        <tissue evidence="1">Whole animal</tissue>
    </source>
</reference>
<dbReference type="EMBL" id="JAIWYP010000020">
    <property type="protein sequence ID" value="KAH3692700.1"/>
    <property type="molecule type" value="Genomic_DNA"/>
</dbReference>
<sequence>MLTSMEIDDLLAAAISFRSCIASAACTIGTLEVRNGDVSCVFTDIGLNCTSSCHDGYSFYENPSLSEIRITCRLYLCAQSCTATYQTQASNTLVGLEVEFKKLCSNALNGLDLDIVSPADAPVVASLDPAHTVPIKTVCHVLRVHTTISFRDHNVLAVLLRQIARPLELPVVMVVMAIIGSSVNGCYARQVVLAVMQDHCRIRISSCIHGTNIKTIIGSNVKEPMVVRSIREAALLGALTQTPSAEASDKLLLLALHIVFQ</sequence>